<feature type="chain" id="PRO_5030008989" description="Ysc84 actin-binding domain-containing protein" evidence="2">
    <location>
        <begin position="26"/>
        <end position="236"/>
    </location>
</feature>
<feature type="signal peptide" evidence="2">
    <location>
        <begin position="1"/>
        <end position="25"/>
    </location>
</feature>
<feature type="domain" description="Ysc84 actin-binding" evidence="3">
    <location>
        <begin position="90"/>
        <end position="184"/>
    </location>
</feature>
<evidence type="ECO:0000313" key="4">
    <source>
        <dbReference type="EMBL" id="PSW26478.1"/>
    </source>
</evidence>
<keyword evidence="2" id="KW-0732">Signal</keyword>
<organism evidence="4 5">
    <name type="scientific">Photobacterium swingsii</name>
    <dbReference type="NCBI Taxonomy" id="680026"/>
    <lineage>
        <taxon>Bacteria</taxon>
        <taxon>Pseudomonadati</taxon>
        <taxon>Pseudomonadota</taxon>
        <taxon>Gammaproteobacteria</taxon>
        <taxon>Vibrionales</taxon>
        <taxon>Vibrionaceae</taxon>
        <taxon>Photobacterium</taxon>
    </lineage>
</organism>
<reference evidence="4 5" key="1">
    <citation type="submission" date="2018-01" db="EMBL/GenBank/DDBJ databases">
        <title>Whole genome sequencing of Histamine producing bacteria.</title>
        <authorList>
            <person name="Butler K."/>
        </authorList>
    </citation>
    <scope>NUCLEOTIDE SEQUENCE [LARGE SCALE GENOMIC DNA]</scope>
    <source>
        <strain evidence="4 5">DSM 24669</strain>
    </source>
</reference>
<dbReference type="RefSeq" id="WP_048900736.1">
    <property type="nucleotide sequence ID" value="NZ_AP024852.1"/>
</dbReference>
<dbReference type="InterPro" id="IPR007461">
    <property type="entry name" value="Ysc84_actin-binding"/>
</dbReference>
<sequence>MKTVHRLFTMFSALALLCIATGSVAKEDIETRASLEHFQQAQQTQPFFDSAYGYAIFPSVGKGGFWVGGAYGTGTVYKDQTIAGFAKLYQVSVGLQFGGQSYSQIMFFQDQRSYERFISGSFELDAQASAVALTEGAQARAGTTGVGAGSGKNFVEANYTNGMAIFTYAKGGMMIEASLAGQKFSYEPISAATEQVKALNQDNTAPAEQGAPVSDLTSPVGEDNAPTVILAPPLEE</sequence>
<comment type="caution">
    <text evidence="4">The sequence shown here is derived from an EMBL/GenBank/DDBJ whole genome shotgun (WGS) entry which is preliminary data.</text>
</comment>
<dbReference type="STRING" id="680026.AB733_22115"/>
<accession>A0A0J8V6F9</accession>
<feature type="region of interest" description="Disordered" evidence="1">
    <location>
        <begin position="198"/>
        <end position="236"/>
    </location>
</feature>
<protein>
    <recommendedName>
        <fullName evidence="3">Ysc84 actin-binding domain-containing protein</fullName>
    </recommendedName>
</protein>
<keyword evidence="5" id="KW-1185">Reference proteome</keyword>
<evidence type="ECO:0000256" key="1">
    <source>
        <dbReference type="SAM" id="MobiDB-lite"/>
    </source>
</evidence>
<evidence type="ECO:0000313" key="5">
    <source>
        <dbReference type="Proteomes" id="UP000240481"/>
    </source>
</evidence>
<dbReference type="EMBL" id="PYLZ01000001">
    <property type="protein sequence ID" value="PSW26478.1"/>
    <property type="molecule type" value="Genomic_DNA"/>
</dbReference>
<dbReference type="OrthoDB" id="5405772at2"/>
<dbReference type="Proteomes" id="UP000240481">
    <property type="component" value="Unassembled WGS sequence"/>
</dbReference>
<dbReference type="AlphaFoldDB" id="A0A0J8V6F9"/>
<gene>
    <name evidence="4" type="ORF">C9I94_00245</name>
</gene>
<name>A0A0J8V6F9_9GAMM</name>
<proteinExistence type="predicted"/>
<evidence type="ECO:0000259" key="3">
    <source>
        <dbReference type="Pfam" id="PF04366"/>
    </source>
</evidence>
<evidence type="ECO:0000256" key="2">
    <source>
        <dbReference type="SAM" id="SignalP"/>
    </source>
</evidence>
<dbReference type="CDD" id="cd11524">
    <property type="entry name" value="SYLF"/>
    <property type="match status" value="1"/>
</dbReference>
<dbReference type="Pfam" id="PF04366">
    <property type="entry name" value="Ysc84"/>
    <property type="match status" value="1"/>
</dbReference>